<organism evidence="2 3">
    <name type="scientific">Patella caerulea</name>
    <name type="common">Rayed Mediterranean limpet</name>
    <dbReference type="NCBI Taxonomy" id="87958"/>
    <lineage>
        <taxon>Eukaryota</taxon>
        <taxon>Metazoa</taxon>
        <taxon>Spiralia</taxon>
        <taxon>Lophotrochozoa</taxon>
        <taxon>Mollusca</taxon>
        <taxon>Gastropoda</taxon>
        <taxon>Patellogastropoda</taxon>
        <taxon>Patelloidea</taxon>
        <taxon>Patellidae</taxon>
        <taxon>Patella</taxon>
    </lineage>
</organism>
<protein>
    <submittedName>
        <fullName evidence="2">Uncharacterized protein</fullName>
    </submittedName>
</protein>
<accession>A0AAN8KHR3</accession>
<dbReference type="Proteomes" id="UP001347796">
    <property type="component" value="Unassembled WGS sequence"/>
</dbReference>
<evidence type="ECO:0000313" key="2">
    <source>
        <dbReference type="EMBL" id="KAK6195263.1"/>
    </source>
</evidence>
<gene>
    <name evidence="2" type="ORF">SNE40_000731</name>
</gene>
<reference evidence="2 3" key="1">
    <citation type="submission" date="2024-01" db="EMBL/GenBank/DDBJ databases">
        <title>The genome of the rayed Mediterranean limpet Patella caerulea (Linnaeus, 1758).</title>
        <authorList>
            <person name="Anh-Thu Weber A."/>
            <person name="Halstead-Nussloch G."/>
        </authorList>
    </citation>
    <scope>NUCLEOTIDE SEQUENCE [LARGE SCALE GENOMIC DNA]</scope>
    <source>
        <strain evidence="2">AATW-2023a</strain>
        <tissue evidence="2">Whole specimen</tissue>
    </source>
</reference>
<feature type="compositionally biased region" description="Acidic residues" evidence="1">
    <location>
        <begin position="75"/>
        <end position="86"/>
    </location>
</feature>
<feature type="region of interest" description="Disordered" evidence="1">
    <location>
        <begin position="51"/>
        <end position="99"/>
    </location>
</feature>
<sequence>MSAQTLIKRFLGNFCPRALLDVQDRNTISHSITSPAEDHGPISTFLVMEESKGAERSADNIDLQLQCQPEGNREETEDISGEETDDGPCFPTKRPKIQS</sequence>
<dbReference type="EMBL" id="JAZGQO010000001">
    <property type="protein sequence ID" value="KAK6195263.1"/>
    <property type="molecule type" value="Genomic_DNA"/>
</dbReference>
<evidence type="ECO:0000256" key="1">
    <source>
        <dbReference type="SAM" id="MobiDB-lite"/>
    </source>
</evidence>
<dbReference type="AlphaFoldDB" id="A0AAN8KHR3"/>
<proteinExistence type="predicted"/>
<name>A0AAN8KHR3_PATCE</name>
<keyword evidence="3" id="KW-1185">Reference proteome</keyword>
<evidence type="ECO:0000313" key="3">
    <source>
        <dbReference type="Proteomes" id="UP001347796"/>
    </source>
</evidence>
<comment type="caution">
    <text evidence="2">The sequence shown here is derived from an EMBL/GenBank/DDBJ whole genome shotgun (WGS) entry which is preliminary data.</text>
</comment>